<dbReference type="eggNOG" id="COG2911">
    <property type="taxonomic scope" value="Bacteria"/>
</dbReference>
<evidence type="ECO:0000313" key="7">
    <source>
        <dbReference type="EMBL" id="GAL84909.1"/>
    </source>
</evidence>
<dbReference type="InterPro" id="IPR007452">
    <property type="entry name" value="TamB_C"/>
</dbReference>
<evidence type="ECO:0000256" key="5">
    <source>
        <dbReference type="SAM" id="MobiDB-lite"/>
    </source>
</evidence>
<dbReference type="EMBL" id="BBLT01000004">
    <property type="protein sequence ID" value="GAL84909.1"/>
    <property type="molecule type" value="Genomic_DNA"/>
</dbReference>
<evidence type="ECO:0000259" key="6">
    <source>
        <dbReference type="Pfam" id="PF04357"/>
    </source>
</evidence>
<dbReference type="GO" id="GO:0009306">
    <property type="term" value="P:protein secretion"/>
    <property type="evidence" value="ECO:0007669"/>
    <property type="project" value="InterPro"/>
</dbReference>
<evidence type="ECO:0000256" key="2">
    <source>
        <dbReference type="ARBA" id="ARBA00022692"/>
    </source>
</evidence>
<evidence type="ECO:0000256" key="3">
    <source>
        <dbReference type="ARBA" id="ARBA00022989"/>
    </source>
</evidence>
<evidence type="ECO:0000256" key="4">
    <source>
        <dbReference type="ARBA" id="ARBA00023136"/>
    </source>
</evidence>
<name>A0A098LER2_9BACT</name>
<gene>
    <name evidence="7" type="ORF">MYP_2137</name>
</gene>
<dbReference type="Proteomes" id="UP000030185">
    <property type="component" value="Unassembled WGS sequence"/>
</dbReference>
<feature type="domain" description="Translocation and assembly module TamB C-terminal" evidence="6">
    <location>
        <begin position="1007"/>
        <end position="1416"/>
    </location>
</feature>
<feature type="compositionally biased region" description="Low complexity" evidence="5">
    <location>
        <begin position="1489"/>
        <end position="1498"/>
    </location>
</feature>
<organism evidence="7 8">
    <name type="scientific">Sporocytophaga myxococcoides</name>
    <dbReference type="NCBI Taxonomy" id="153721"/>
    <lineage>
        <taxon>Bacteria</taxon>
        <taxon>Pseudomonadati</taxon>
        <taxon>Bacteroidota</taxon>
        <taxon>Cytophagia</taxon>
        <taxon>Cytophagales</taxon>
        <taxon>Cytophagaceae</taxon>
        <taxon>Sporocytophaga</taxon>
    </lineage>
</organism>
<evidence type="ECO:0000256" key="1">
    <source>
        <dbReference type="ARBA" id="ARBA00004167"/>
    </source>
</evidence>
<protein>
    <recommendedName>
        <fullName evidence="6">Translocation and assembly module TamB C-terminal domain-containing protein</fullName>
    </recommendedName>
</protein>
<keyword evidence="3" id="KW-1133">Transmembrane helix</keyword>
<feature type="compositionally biased region" description="Basic and acidic residues" evidence="5">
    <location>
        <begin position="1499"/>
        <end position="1509"/>
    </location>
</feature>
<feature type="compositionally biased region" description="Basic and acidic residues" evidence="5">
    <location>
        <begin position="1474"/>
        <end position="1488"/>
    </location>
</feature>
<keyword evidence="2" id="KW-0812">Transmembrane</keyword>
<dbReference type="GO" id="GO:0005886">
    <property type="term" value="C:plasma membrane"/>
    <property type="evidence" value="ECO:0007669"/>
    <property type="project" value="InterPro"/>
</dbReference>
<dbReference type="InterPro" id="IPR052894">
    <property type="entry name" value="AsmA-related"/>
</dbReference>
<dbReference type="GO" id="GO:0090313">
    <property type="term" value="P:regulation of protein targeting to membrane"/>
    <property type="evidence" value="ECO:0007669"/>
    <property type="project" value="TreeGrafter"/>
</dbReference>
<comment type="subcellular location">
    <subcellularLocation>
        <location evidence="1">Membrane</location>
        <topology evidence="1">Single-pass membrane protein</topology>
    </subcellularLocation>
</comment>
<reference evidence="7 8" key="1">
    <citation type="submission" date="2014-09" db="EMBL/GenBank/DDBJ databases">
        <title>Sporocytophaga myxococcoides PG-01 genome sequencing.</title>
        <authorList>
            <person name="Liu L."/>
            <person name="Gao P.J."/>
            <person name="Chen G.J."/>
            <person name="Wang L.S."/>
        </authorList>
    </citation>
    <scope>NUCLEOTIDE SEQUENCE [LARGE SCALE GENOMIC DNA]</scope>
    <source>
        <strain evidence="7 8">PG-01</strain>
    </source>
</reference>
<dbReference type="PANTHER" id="PTHR30441">
    <property type="entry name" value="DUF748 DOMAIN-CONTAINING PROTEIN"/>
    <property type="match status" value="1"/>
</dbReference>
<dbReference type="STRING" id="153721.MYP_2137"/>
<keyword evidence="4" id="KW-0472">Membrane</keyword>
<keyword evidence="8" id="KW-1185">Reference proteome</keyword>
<dbReference type="PANTHER" id="PTHR30441:SF8">
    <property type="entry name" value="DUF748 DOMAIN-CONTAINING PROTEIN"/>
    <property type="match status" value="1"/>
</dbReference>
<feature type="region of interest" description="Disordered" evidence="5">
    <location>
        <begin position="1474"/>
        <end position="1509"/>
    </location>
</feature>
<evidence type="ECO:0000313" key="8">
    <source>
        <dbReference type="Proteomes" id="UP000030185"/>
    </source>
</evidence>
<dbReference type="Pfam" id="PF04357">
    <property type="entry name" value="TamB"/>
    <property type="match status" value="1"/>
</dbReference>
<accession>A0A098LER2</accession>
<comment type="caution">
    <text evidence="7">The sequence shown here is derived from an EMBL/GenBank/DDBJ whole genome shotgun (WGS) entry which is preliminary data.</text>
</comment>
<sequence>MIFAIRSPKVQTWAVNKASSYISEKLHYPISVKYVDINWFDKIILEGLEVNDTHNGKMISVGYAKVDLNFLNLLYGNVAIDKISLANGKVEVFRYKDGGINISDFVAAIQDLSASSDTSATQSAPFVIEAVNVENMLFSYHDFRKEKITYGYDYYHFALTDISADATKLKFFKDTVQINVHRLSTNDRQTKLNVHQLTTLFTFTKRNMEFKDLYAEIGESIVKDYVRFDYNTIDDLGDFNEQIVMTGNINQSVVTSRNLSHFAPDLQGYNDIYTLSGKFKGKVINFSVNNFDLQFGNRSRMKGKTKFDGLPELEQTFMDLNFKETDIYAADIQQYVGDDAANFLKKLGKIKGSGIFTGFLNDFVAKGNFTTGLGVVESDINLKIQENTHPKAHYKGNLVTKSFNLGKLVGYENKVQLLDMEGTIEGKGFTLDDAEVFINGKVHRIGINNYNFKNITTTAKLSKQFFNGAVAIKDSNIVLSVNGEVDLNKHKNHFNIQANLEKANLKAINLSSIETFVKTEAYFNFTGMTLDEIFGKAIFRNSYLVYKNREVFLDSMQIISSKTDSIRNFSVKSDLATIQAEGNFNFTTLASNIETLWNEYEMTARNKRSELDKYYANKKKTFDQYRLDFKINLIDINAILAIYLPKLYLSPGVNIEGDFTSGYSSTLNLYTKVDTLYYNEYELLKTEAQISASKLSDSSHVLAMFFVKSDEQILKSFTPTKNLQIEGIWNGTRVNFTSQIAQKGSSNSAKLSGNLDFNENHRVVNLNDNSSLNLLNKRWKIHPSNSITFNSEKILFENFTVSNNKQTVSLDGTLSEVSSDEAFLKVIDFQLETINPLLTDVSLKGVLTGSVNIHDIFNNPNLGSSLFINDLHVNNFLVGNIIGTSSWNTEKSVLDLDVEVERLSNIIINVKGNIQPGKNGKSENLNLIAELDKADLDLLNPIFKGVLSEVSGKITGNFTIGGSLKNIVLKGNGNVQSGKFKVDYLGTTYYFSDNIYFDENLIGFKRLKLKDSEGNNAVLDGGIFHDNFRKFVVNLKGYLDKVCVLNTTEKDNELFYGKAIVSGNLEILGAFSDLKITANARSQKGTNIHIPLTEYSTVEEQSYITFTTSKSKAAITKETVDLSGITLDFNFDVTTDANIEIIFDKKAGDKLRGNGSGNIKMSIDTRGDFNMFGNYRIEKGTYNFSLANIISKEFTLLPNSRISWTGDPYKGLLDIKAAYRQNVSLAPLIDTGRVRKNPELKNRYPVDVLMGIEGDLMSPRINLDIDILKSDPNMVEDVIEFESKIKTNEQELNKQVFSLLILKSFSAQDGSFNGIGGSSGNLSELLSNQLSSWLSQLDKNLQVDIDLNAMNTFMLRFSYTMLEGRLRISRDGSYQNTNSSNQNNFSSIAGEWTIEYLLSQDGRLRLKLYNKNNNNALLNSVATNNINNTSAGFSIMHTQGFNNLKELFGKKEKPKRDTIIFDMGEGRKIFEELAEEKKREQEEEEKKSNNTINNTTITPHREEDEAEAK</sequence>
<proteinExistence type="predicted"/>